<dbReference type="Proteomes" id="UP000250275">
    <property type="component" value="Unassembled WGS sequence"/>
</dbReference>
<organism evidence="1 2">
    <name type="scientific">Eufriesea mexicana</name>
    <dbReference type="NCBI Taxonomy" id="516756"/>
    <lineage>
        <taxon>Eukaryota</taxon>
        <taxon>Metazoa</taxon>
        <taxon>Ecdysozoa</taxon>
        <taxon>Arthropoda</taxon>
        <taxon>Hexapoda</taxon>
        <taxon>Insecta</taxon>
        <taxon>Pterygota</taxon>
        <taxon>Neoptera</taxon>
        <taxon>Endopterygota</taxon>
        <taxon>Hymenoptera</taxon>
        <taxon>Apocrita</taxon>
        <taxon>Aculeata</taxon>
        <taxon>Apoidea</taxon>
        <taxon>Anthophila</taxon>
        <taxon>Apidae</taxon>
        <taxon>Eufriesea</taxon>
    </lineage>
</organism>
<evidence type="ECO:0000313" key="2">
    <source>
        <dbReference type="Proteomes" id="UP000250275"/>
    </source>
</evidence>
<gene>
    <name evidence="1" type="ORF">WN48_10653</name>
</gene>
<name>A0A310S6E2_9HYME</name>
<reference evidence="1 2" key="1">
    <citation type="submission" date="2015-07" db="EMBL/GenBank/DDBJ databases">
        <title>The genome of Eufriesea mexicana.</title>
        <authorList>
            <person name="Pan H."/>
            <person name="Kapheim K."/>
        </authorList>
    </citation>
    <scope>NUCLEOTIDE SEQUENCE [LARGE SCALE GENOMIC DNA]</scope>
    <source>
        <strain evidence="1">0111107269</strain>
        <tissue evidence="1">Whole body</tissue>
    </source>
</reference>
<proteinExistence type="predicted"/>
<keyword evidence="2" id="KW-1185">Reference proteome</keyword>
<evidence type="ECO:0000313" key="1">
    <source>
        <dbReference type="EMBL" id="OAD53234.1"/>
    </source>
</evidence>
<dbReference type="AlphaFoldDB" id="A0A310S6E2"/>
<dbReference type="EMBL" id="KQ768090">
    <property type="protein sequence ID" value="OAD53234.1"/>
    <property type="molecule type" value="Genomic_DNA"/>
</dbReference>
<sequence>MVRGDSKKRDDSKAERREKKVVVAKKDVLQQIQSMVPLNEVHGWDHYRFGIGIAQFARSGTYIHFFRTVFKDNVVEKIILLITCIDI</sequence>
<protein>
    <submittedName>
        <fullName evidence="1">Uncharacterized protein</fullName>
    </submittedName>
</protein>
<accession>A0A310S6E2</accession>